<evidence type="ECO:0000256" key="3">
    <source>
        <dbReference type="ARBA" id="ARBA00023002"/>
    </source>
</evidence>
<dbReference type="AlphaFoldDB" id="A0AAW0KNE3"/>
<reference evidence="4 5" key="1">
    <citation type="journal article" date="2018" name="Sci. Data">
        <title>The draft genome sequence of cork oak.</title>
        <authorList>
            <person name="Ramos A.M."/>
            <person name="Usie A."/>
            <person name="Barbosa P."/>
            <person name="Barros P.M."/>
            <person name="Capote T."/>
            <person name="Chaves I."/>
            <person name="Simoes F."/>
            <person name="Abreu I."/>
            <person name="Carrasquinho I."/>
            <person name="Faro C."/>
            <person name="Guimaraes J.B."/>
            <person name="Mendonca D."/>
            <person name="Nobrega F."/>
            <person name="Rodrigues L."/>
            <person name="Saibo N.J.M."/>
            <person name="Varela M.C."/>
            <person name="Egas C."/>
            <person name="Matos J."/>
            <person name="Miguel C.M."/>
            <person name="Oliveira M.M."/>
            <person name="Ricardo C.P."/>
            <person name="Goncalves S."/>
        </authorList>
    </citation>
    <scope>NUCLEOTIDE SEQUENCE [LARGE SCALE GENOMIC DNA]</scope>
    <source>
        <strain evidence="5">cv. HL8</strain>
    </source>
</reference>
<gene>
    <name evidence="4" type="primary">HSD1_1</name>
    <name evidence="4" type="ORF">CFP56_015950</name>
</gene>
<comment type="caution">
    <text evidence="4">The sequence shown here is derived from an EMBL/GenBank/DDBJ whole genome shotgun (WGS) entry which is preliminary data.</text>
</comment>
<evidence type="ECO:0000256" key="2">
    <source>
        <dbReference type="ARBA" id="ARBA00022857"/>
    </source>
</evidence>
<protein>
    <submittedName>
        <fullName evidence="4">11-beta-hydroxysteroid dehydrogenase 1b</fullName>
    </submittedName>
</protein>
<dbReference type="Gene3D" id="3.40.50.720">
    <property type="entry name" value="NAD(P)-binding Rossmann-like Domain"/>
    <property type="match status" value="1"/>
</dbReference>
<evidence type="ECO:0000313" key="5">
    <source>
        <dbReference type="Proteomes" id="UP000237347"/>
    </source>
</evidence>
<dbReference type="GO" id="GO:0008202">
    <property type="term" value="P:steroid metabolic process"/>
    <property type="evidence" value="ECO:0007669"/>
    <property type="project" value="TreeGrafter"/>
</dbReference>
<sequence>MKQFTILGNVNVDSYTLSPQASSAAIVSFFETLRVEVGPETKITIVTPGFIESEMTQGKLLLREGKMEVQVSTIPVGTVRGCAKAMVNGVCKGERYLTEPAWFRVTGHLFLEGVFPEVIEWSYRLMHIRGLGVHTGKYPSKKILDLLGVKNIIYPSTIDNLEIKTD</sequence>
<keyword evidence="2" id="KW-0521">NADP</keyword>
<dbReference type="GO" id="GO:0005829">
    <property type="term" value="C:cytosol"/>
    <property type="evidence" value="ECO:0007669"/>
    <property type="project" value="TreeGrafter"/>
</dbReference>
<name>A0AAW0KNE3_QUESU</name>
<keyword evidence="3" id="KW-0560">Oxidoreductase</keyword>
<organism evidence="4 5">
    <name type="scientific">Quercus suber</name>
    <name type="common">Cork oak</name>
    <dbReference type="NCBI Taxonomy" id="58331"/>
    <lineage>
        <taxon>Eukaryota</taxon>
        <taxon>Viridiplantae</taxon>
        <taxon>Streptophyta</taxon>
        <taxon>Embryophyta</taxon>
        <taxon>Tracheophyta</taxon>
        <taxon>Spermatophyta</taxon>
        <taxon>Magnoliopsida</taxon>
        <taxon>eudicotyledons</taxon>
        <taxon>Gunneridae</taxon>
        <taxon>Pentapetalae</taxon>
        <taxon>rosids</taxon>
        <taxon>fabids</taxon>
        <taxon>Fagales</taxon>
        <taxon>Fagaceae</taxon>
        <taxon>Quercus</taxon>
    </lineage>
</organism>
<dbReference type="SUPFAM" id="SSF51735">
    <property type="entry name" value="NAD(P)-binding Rossmann-fold domains"/>
    <property type="match status" value="1"/>
</dbReference>
<comment type="similarity">
    <text evidence="1">Belongs to the short-chain dehydrogenases/reductases (SDR) family.</text>
</comment>
<dbReference type="PANTHER" id="PTHR43391:SF89">
    <property type="entry name" value="11-BETA-HYDROXYSTEROID DEHYDROGENASE 1A-RELATED"/>
    <property type="match status" value="1"/>
</dbReference>
<proteinExistence type="inferred from homology"/>
<dbReference type="GO" id="GO:0072582">
    <property type="term" value="F:17-beta-hydroxysteroid dehydrogenase (NADP+) activity"/>
    <property type="evidence" value="ECO:0007669"/>
    <property type="project" value="TreeGrafter"/>
</dbReference>
<accession>A0AAW0KNE3</accession>
<evidence type="ECO:0000256" key="1">
    <source>
        <dbReference type="ARBA" id="ARBA00006484"/>
    </source>
</evidence>
<dbReference type="PANTHER" id="PTHR43391">
    <property type="entry name" value="RETINOL DEHYDROGENASE-RELATED"/>
    <property type="match status" value="1"/>
</dbReference>
<dbReference type="InterPro" id="IPR036291">
    <property type="entry name" value="NAD(P)-bd_dom_sf"/>
</dbReference>
<evidence type="ECO:0000313" key="4">
    <source>
        <dbReference type="EMBL" id="KAK7841068.1"/>
    </source>
</evidence>
<keyword evidence="5" id="KW-1185">Reference proteome</keyword>
<dbReference type="EMBL" id="PKMF04000249">
    <property type="protein sequence ID" value="KAK7841068.1"/>
    <property type="molecule type" value="Genomic_DNA"/>
</dbReference>
<dbReference type="Proteomes" id="UP000237347">
    <property type="component" value="Unassembled WGS sequence"/>
</dbReference>